<dbReference type="AlphaFoldDB" id="A0A6I9Q0Y9"/>
<feature type="transmembrane region" description="Helical" evidence="7">
    <location>
        <begin position="57"/>
        <end position="75"/>
    </location>
</feature>
<organism evidence="8 9">
    <name type="scientific">Notothenia coriiceps</name>
    <name type="common">black rockcod</name>
    <dbReference type="NCBI Taxonomy" id="8208"/>
    <lineage>
        <taxon>Eukaryota</taxon>
        <taxon>Metazoa</taxon>
        <taxon>Chordata</taxon>
        <taxon>Craniata</taxon>
        <taxon>Vertebrata</taxon>
        <taxon>Euteleostomi</taxon>
        <taxon>Actinopterygii</taxon>
        <taxon>Neopterygii</taxon>
        <taxon>Teleostei</taxon>
        <taxon>Neoteleostei</taxon>
        <taxon>Acanthomorphata</taxon>
        <taxon>Eupercaria</taxon>
        <taxon>Perciformes</taxon>
        <taxon>Notothenioidei</taxon>
        <taxon>Nototheniidae</taxon>
        <taxon>Notothenia</taxon>
    </lineage>
</organism>
<evidence type="ECO:0000256" key="6">
    <source>
        <dbReference type="ARBA" id="ARBA00046103"/>
    </source>
</evidence>
<feature type="transmembrane region" description="Helical" evidence="7">
    <location>
        <begin position="82"/>
        <end position="103"/>
    </location>
</feature>
<evidence type="ECO:0000256" key="4">
    <source>
        <dbReference type="ARBA" id="ARBA00022989"/>
    </source>
</evidence>
<comment type="subcellular location">
    <subcellularLocation>
        <location evidence="1">Nucleus inner membrane</location>
        <topology evidence="1">Multi-pass membrane protein</topology>
    </subcellularLocation>
</comment>
<sequence>MKVFPTHCYNTQRVTIYSRFIKNSCRKWHFLQLFFINHLVVINSDWFIGYFVGNTTWLIAIGYYLYISFLGYNALPFLKNTVALLYPFALLVIVYTLSLSLGWNFTQGLCWFYKYRVQ</sequence>
<keyword evidence="5 7" id="KW-0472">Membrane</keyword>
<keyword evidence="4 7" id="KW-1133">Transmembrane helix</keyword>
<dbReference type="PANTHER" id="PTHR12841">
    <property type="entry name" value="PROTEIN UNC-50 HOMOLOG"/>
    <property type="match status" value="1"/>
</dbReference>
<dbReference type="OrthoDB" id="10027013at2759"/>
<proteinExistence type="inferred from homology"/>
<dbReference type="RefSeq" id="XP_010793813.1">
    <property type="nucleotide sequence ID" value="XM_010795511.1"/>
</dbReference>
<evidence type="ECO:0000256" key="2">
    <source>
        <dbReference type="ARBA" id="ARBA00006293"/>
    </source>
</evidence>
<comment type="similarity">
    <text evidence="2">Belongs to the unc-50 family.</text>
</comment>
<dbReference type="Proteomes" id="UP000504611">
    <property type="component" value="Unplaced"/>
</dbReference>
<dbReference type="InterPro" id="IPR007881">
    <property type="entry name" value="UNC-50"/>
</dbReference>
<keyword evidence="8" id="KW-1185">Reference proteome</keyword>
<dbReference type="PANTHER" id="PTHR12841:SF6">
    <property type="entry name" value="PROTEIN UNC-50 HOMOLOG"/>
    <property type="match status" value="1"/>
</dbReference>
<evidence type="ECO:0000256" key="7">
    <source>
        <dbReference type="SAM" id="Phobius"/>
    </source>
</evidence>
<evidence type="ECO:0000256" key="3">
    <source>
        <dbReference type="ARBA" id="ARBA00022692"/>
    </source>
</evidence>
<dbReference type="GO" id="GO:0005637">
    <property type="term" value="C:nuclear inner membrane"/>
    <property type="evidence" value="ECO:0007669"/>
    <property type="project" value="UniProtKB-SubCell"/>
</dbReference>
<gene>
    <name evidence="9" type="primary">LOC104966323</name>
</gene>
<name>A0A6I9Q0Y9_9TELE</name>
<accession>A0A6I9Q0Y9</accession>
<reference evidence="9" key="1">
    <citation type="submission" date="2025-08" db="UniProtKB">
        <authorList>
            <consortium name="RefSeq"/>
        </authorList>
    </citation>
    <scope>IDENTIFICATION</scope>
    <source>
        <tissue evidence="9">Muscle</tissue>
    </source>
</reference>
<dbReference type="Pfam" id="PF05216">
    <property type="entry name" value="UNC-50"/>
    <property type="match status" value="1"/>
</dbReference>
<dbReference type="KEGG" id="ncc:104966323"/>
<evidence type="ECO:0000313" key="8">
    <source>
        <dbReference type="Proteomes" id="UP000504611"/>
    </source>
</evidence>
<comment type="function">
    <text evidence="6">Involved in the cell surface expression of neuronal nicotinic receptors. Binds RNA.</text>
</comment>
<dbReference type="GO" id="GO:0000139">
    <property type="term" value="C:Golgi membrane"/>
    <property type="evidence" value="ECO:0007669"/>
    <property type="project" value="TreeGrafter"/>
</dbReference>
<evidence type="ECO:0000313" key="9">
    <source>
        <dbReference type="RefSeq" id="XP_010793813.1"/>
    </source>
</evidence>
<dbReference type="GeneID" id="104966323"/>
<keyword evidence="3 7" id="KW-0812">Transmembrane</keyword>
<protein>
    <submittedName>
        <fullName evidence="9">Protein unc-50 homolog</fullName>
    </submittedName>
</protein>
<evidence type="ECO:0000256" key="1">
    <source>
        <dbReference type="ARBA" id="ARBA00004473"/>
    </source>
</evidence>
<evidence type="ECO:0000256" key="5">
    <source>
        <dbReference type="ARBA" id="ARBA00023136"/>
    </source>
</evidence>